<dbReference type="AlphaFoldDB" id="A0A9N9K7M9"/>
<accession>A0A9N9K7M9</accession>
<protein>
    <submittedName>
        <fullName evidence="1">10655_t:CDS:1</fullName>
    </submittedName>
</protein>
<comment type="caution">
    <text evidence="1">The sequence shown here is derived from an EMBL/GenBank/DDBJ whole genome shotgun (WGS) entry which is preliminary data.</text>
</comment>
<evidence type="ECO:0000313" key="1">
    <source>
        <dbReference type="EMBL" id="CAG8815826.1"/>
    </source>
</evidence>
<proteinExistence type="predicted"/>
<dbReference type="EMBL" id="CAJVPZ010091879">
    <property type="protein sequence ID" value="CAG8815826.1"/>
    <property type="molecule type" value="Genomic_DNA"/>
</dbReference>
<keyword evidence="2" id="KW-1185">Reference proteome</keyword>
<dbReference type="Proteomes" id="UP000789396">
    <property type="component" value="Unassembled WGS sequence"/>
</dbReference>
<gene>
    <name evidence="1" type="ORF">RFULGI_LOCUS19221</name>
</gene>
<feature type="non-terminal residue" evidence="1">
    <location>
        <position position="182"/>
    </location>
</feature>
<dbReference type="OrthoDB" id="2369402at2759"/>
<name>A0A9N9K7M9_9GLOM</name>
<reference evidence="1" key="1">
    <citation type="submission" date="2021-06" db="EMBL/GenBank/DDBJ databases">
        <authorList>
            <person name="Kallberg Y."/>
            <person name="Tangrot J."/>
            <person name="Rosling A."/>
        </authorList>
    </citation>
    <scope>NUCLEOTIDE SEQUENCE</scope>
    <source>
        <strain evidence="1">IN212</strain>
    </source>
</reference>
<organism evidence="1 2">
    <name type="scientific">Racocetra fulgida</name>
    <dbReference type="NCBI Taxonomy" id="60492"/>
    <lineage>
        <taxon>Eukaryota</taxon>
        <taxon>Fungi</taxon>
        <taxon>Fungi incertae sedis</taxon>
        <taxon>Mucoromycota</taxon>
        <taxon>Glomeromycotina</taxon>
        <taxon>Glomeromycetes</taxon>
        <taxon>Diversisporales</taxon>
        <taxon>Gigasporaceae</taxon>
        <taxon>Racocetra</taxon>
    </lineage>
</organism>
<evidence type="ECO:0000313" key="2">
    <source>
        <dbReference type="Proteomes" id="UP000789396"/>
    </source>
</evidence>
<sequence>MGKLSKTHKYCKKAHLVKISKSDKLLSPINQFNQCQIPTCNFYIYRQKNIQPVMIENNSIDLSINNSIDLSENYSIDLSESNSIDLSENHSIDLSENNSIDLSENNSINLTEIENIVNQQQISTSQLNISKTEKIKKDIITKINYLSEKELLDSLQLFSNMRYKDGPNKGKILSSYLQEKAT</sequence>